<dbReference type="InterPro" id="IPR050738">
    <property type="entry name" value="Sulfatase"/>
</dbReference>
<dbReference type="CDD" id="cd16025">
    <property type="entry name" value="PAS_like"/>
    <property type="match status" value="1"/>
</dbReference>
<organism evidence="6 7">
    <name type="scientific">Symmachiella macrocystis</name>
    <dbReference type="NCBI Taxonomy" id="2527985"/>
    <lineage>
        <taxon>Bacteria</taxon>
        <taxon>Pseudomonadati</taxon>
        <taxon>Planctomycetota</taxon>
        <taxon>Planctomycetia</taxon>
        <taxon>Planctomycetales</taxon>
        <taxon>Planctomycetaceae</taxon>
        <taxon>Symmachiella</taxon>
    </lineage>
</organism>
<protein>
    <submittedName>
        <fullName evidence="6">Arylsulfatase</fullName>
        <ecNumber evidence="6">3.1.6.1</ecNumber>
    </submittedName>
</protein>
<evidence type="ECO:0000256" key="2">
    <source>
        <dbReference type="ARBA" id="ARBA00022723"/>
    </source>
</evidence>
<keyword evidence="7" id="KW-1185">Reference proteome</keyword>
<evidence type="ECO:0000313" key="6">
    <source>
        <dbReference type="EMBL" id="TWU08925.1"/>
    </source>
</evidence>
<comment type="similarity">
    <text evidence="1">Belongs to the sulfatase family.</text>
</comment>
<keyword evidence="3 6" id="KW-0378">Hydrolase</keyword>
<accession>A0A5C6B9H2</accession>
<name>A0A5C6B9H2_9PLAN</name>
<comment type="caution">
    <text evidence="6">The sequence shown here is derived from an EMBL/GenBank/DDBJ whole genome shotgun (WGS) entry which is preliminary data.</text>
</comment>
<dbReference type="Proteomes" id="UP000320735">
    <property type="component" value="Unassembled WGS sequence"/>
</dbReference>
<evidence type="ECO:0000256" key="1">
    <source>
        <dbReference type="ARBA" id="ARBA00008779"/>
    </source>
</evidence>
<dbReference type="PANTHER" id="PTHR42693">
    <property type="entry name" value="ARYLSULFATASE FAMILY MEMBER"/>
    <property type="match status" value="1"/>
</dbReference>
<keyword evidence="2" id="KW-0479">Metal-binding</keyword>
<keyword evidence="4" id="KW-0106">Calcium</keyword>
<dbReference type="SUPFAM" id="SSF53649">
    <property type="entry name" value="Alkaline phosphatase-like"/>
    <property type="match status" value="1"/>
</dbReference>
<dbReference type="Pfam" id="PF00884">
    <property type="entry name" value="Sulfatase"/>
    <property type="match status" value="1"/>
</dbReference>
<dbReference type="EC" id="3.1.6.1" evidence="6"/>
<dbReference type="PANTHER" id="PTHR42693:SF43">
    <property type="entry name" value="BLL2667 PROTEIN"/>
    <property type="match status" value="1"/>
</dbReference>
<evidence type="ECO:0000256" key="3">
    <source>
        <dbReference type="ARBA" id="ARBA00022801"/>
    </source>
</evidence>
<dbReference type="EMBL" id="SJPP01000002">
    <property type="protein sequence ID" value="TWU08925.1"/>
    <property type="molecule type" value="Genomic_DNA"/>
</dbReference>
<dbReference type="PROSITE" id="PS00523">
    <property type="entry name" value="SULFATASE_1"/>
    <property type="match status" value="1"/>
</dbReference>
<proteinExistence type="inferred from homology"/>
<evidence type="ECO:0000256" key="4">
    <source>
        <dbReference type="ARBA" id="ARBA00022837"/>
    </source>
</evidence>
<gene>
    <name evidence="6" type="primary">atsA_22</name>
    <name evidence="6" type="ORF">CA54_41640</name>
</gene>
<dbReference type="GO" id="GO:0004065">
    <property type="term" value="F:arylsulfatase activity"/>
    <property type="evidence" value="ECO:0007669"/>
    <property type="project" value="UniProtKB-EC"/>
</dbReference>
<dbReference type="InterPro" id="IPR024607">
    <property type="entry name" value="Sulfatase_CS"/>
</dbReference>
<dbReference type="OrthoDB" id="9762324at2"/>
<dbReference type="AlphaFoldDB" id="A0A5C6B9H2"/>
<dbReference type="InterPro" id="IPR000917">
    <property type="entry name" value="Sulfatase_N"/>
</dbReference>
<dbReference type="InterPro" id="IPR017850">
    <property type="entry name" value="Alkaline_phosphatase_core_sf"/>
</dbReference>
<evidence type="ECO:0000259" key="5">
    <source>
        <dbReference type="Pfam" id="PF00884"/>
    </source>
</evidence>
<reference evidence="6 7" key="1">
    <citation type="submission" date="2019-02" db="EMBL/GenBank/DDBJ databases">
        <title>Deep-cultivation of Planctomycetes and their phenomic and genomic characterization uncovers novel biology.</title>
        <authorList>
            <person name="Wiegand S."/>
            <person name="Jogler M."/>
            <person name="Boedeker C."/>
            <person name="Pinto D."/>
            <person name="Vollmers J."/>
            <person name="Rivas-Marin E."/>
            <person name="Kohn T."/>
            <person name="Peeters S.H."/>
            <person name="Heuer A."/>
            <person name="Rast P."/>
            <person name="Oberbeckmann S."/>
            <person name="Bunk B."/>
            <person name="Jeske O."/>
            <person name="Meyerdierks A."/>
            <person name="Storesund J.E."/>
            <person name="Kallscheuer N."/>
            <person name="Luecker S."/>
            <person name="Lage O.M."/>
            <person name="Pohl T."/>
            <person name="Merkel B.J."/>
            <person name="Hornburger P."/>
            <person name="Mueller R.-W."/>
            <person name="Bruemmer F."/>
            <person name="Labrenz M."/>
            <person name="Spormann A.M."/>
            <person name="Op Den Camp H."/>
            <person name="Overmann J."/>
            <person name="Amann R."/>
            <person name="Jetten M.S.M."/>
            <person name="Mascher T."/>
            <person name="Medema M.H."/>
            <person name="Devos D.P."/>
            <person name="Kaster A.-K."/>
            <person name="Ovreas L."/>
            <person name="Rohde M."/>
            <person name="Galperin M.Y."/>
            <person name="Jogler C."/>
        </authorList>
    </citation>
    <scope>NUCLEOTIDE SEQUENCE [LARGE SCALE GENOMIC DNA]</scope>
    <source>
        <strain evidence="6 7">CA54</strain>
    </source>
</reference>
<dbReference type="GO" id="GO:0046872">
    <property type="term" value="F:metal ion binding"/>
    <property type="evidence" value="ECO:0007669"/>
    <property type="project" value="UniProtKB-KW"/>
</dbReference>
<feature type="domain" description="Sulfatase N-terminal" evidence="5">
    <location>
        <begin position="88"/>
        <end position="502"/>
    </location>
</feature>
<dbReference type="Gene3D" id="3.30.1120.10">
    <property type="match status" value="1"/>
</dbReference>
<sequence length="804" mass="88213">MRLKLLFTLVMLVATSTLGWWTVSGGFADTPSQDKKTAAPSGKAFPVKVDRDHYPAPEYRYPNVKIGLTAAESKPDFPPPKAAPEGAPNILLVLIDDVGFGCSSAFGGMIEMPTAERLAKNGLKYNAFHTTALCSPTRAALITGRNHHTCATGVIQEMATGYPGYSGILPKSCGTVASILKENGYATGWWGKNHNVPDNETSQAGPFDLWPTSQGFDHFYGFIGGETDQFYPALIRGTTPVQPPKTPEEGYHLTTDLADDCIAWMRQQKVIAPDKPLFAYFSTGATHAPHQPPRSWRGRHKGMFDDGWDAYRAAVHKQQLEMGVIPPGTKLTSRPKEIPGWADHPDDAKKLFARQMENFADFLQHTDYEVGRLVDALEEMDELDNTLVIYIIGDNGCSGEGTLDGILNELMSLNGIQPKIEDMLPRIDDIGKPGTSPHFAVGWAWAGDTPFQWTKQVASHFGGTRNPVIMSWPNAIKEKGGLRGQFHHAIDIVPTLLEVAGIKEPASLDGVPQKPIEGVSMAYTFDKANANAPSTRKTQYFEMFCNRGIYSNGWYACARHGRLPWNNAGSAPLDEDTWELYHIDEDFSQANDLAAKHPDKLKELQMLFVAEATRYNVLPLDDRFAERLDISLRPSSFSGRKQVTLYPGIIRLPEGSGPKTVSISHSVTVSTEIPKDGAEGVLMCVGGDTSGWAFTVEGGKLTYHYNWFDTERAKIESTKPLATGKVDLKFDFVSEGVGKAATVTLYANGEKVGEGKIPNQVPFRFGVESLDVGMDTLSPVSKTYEKKLPFAFTGKIEKAVLDIN</sequence>
<evidence type="ECO:0000313" key="7">
    <source>
        <dbReference type="Proteomes" id="UP000320735"/>
    </source>
</evidence>
<dbReference type="RefSeq" id="WP_146372701.1">
    <property type="nucleotide sequence ID" value="NZ_SJPP01000002.1"/>
</dbReference>
<dbReference type="Gene3D" id="3.40.720.10">
    <property type="entry name" value="Alkaline Phosphatase, subunit A"/>
    <property type="match status" value="1"/>
</dbReference>